<feature type="compositionally biased region" description="Polar residues" evidence="2">
    <location>
        <begin position="533"/>
        <end position="551"/>
    </location>
</feature>
<feature type="compositionally biased region" description="Basic and acidic residues" evidence="2">
    <location>
        <begin position="431"/>
        <end position="455"/>
    </location>
</feature>
<comment type="caution">
    <text evidence="3">The sequence shown here is derived from an EMBL/GenBank/DDBJ whole genome shotgun (WGS) entry which is preliminary data.</text>
</comment>
<proteinExistence type="predicted"/>
<feature type="region of interest" description="Disordered" evidence="2">
    <location>
        <begin position="336"/>
        <end position="471"/>
    </location>
</feature>
<keyword evidence="4" id="KW-1185">Reference proteome</keyword>
<evidence type="ECO:0000313" key="4">
    <source>
        <dbReference type="Proteomes" id="UP000794436"/>
    </source>
</evidence>
<feature type="coiled-coil region" evidence="1">
    <location>
        <begin position="219"/>
        <end position="246"/>
    </location>
</feature>
<feature type="compositionally biased region" description="Low complexity" evidence="2">
    <location>
        <begin position="516"/>
        <end position="532"/>
    </location>
</feature>
<feature type="compositionally biased region" description="Basic and acidic residues" evidence="2">
    <location>
        <begin position="353"/>
        <end position="364"/>
    </location>
</feature>
<dbReference type="OrthoDB" id="10485873at2759"/>
<sequence>MSVNAAFSFAFKPNPLYRNLREDVPKARSHASDDGLSDIDEIDNASVASLSLAPVVQDVDDELLDQMRELEEQTGKLKKQVSELSAANEKLTAQVSELTSSKEEWATANETLTSQVAELTTTNEQLHTELTEMDELMETMQWHIESLEAHQQSLIAYANKVCNDVKTVKRRSVREKIEHDKERQLLVEELYSWKMRAEELKATENDAVAAAEAKADWEAACLNQNIEQLQGEILMLKTELDETKEELSRRGATAEETAETEQMVEALKDLVLDLQTQVEAGTSLLQEQKAESDRQLVELYDTLTEAKQRHLKESIAFEKERQELADELQMWKNRALEGDHHSDGETTATFVSGKHDDTMEHDPSEQDAASTEAAEDSSQDNENSTTSSHHSEVDHEVPISPVQMPTESADAQESKPEDNQDEQTNSAEGVKNSEEESDNQREEFPDATRTSRRESNNSLAELEAEDDDVTLLTPQHSDSFFNRFRSFSFRSRTDSMSSINSKPDSTTAPPRYRANSMHSTRSASSTNSTSSSRPQFYQQESRRLNSLRNLM</sequence>
<dbReference type="EMBL" id="SPLM01000002">
    <property type="protein sequence ID" value="TMW68706.1"/>
    <property type="molecule type" value="Genomic_DNA"/>
</dbReference>
<name>A0A8K1CRW9_PYTOL</name>
<feature type="compositionally biased region" description="Polar residues" evidence="2">
    <location>
        <begin position="499"/>
        <end position="508"/>
    </location>
</feature>
<organism evidence="3 4">
    <name type="scientific">Pythium oligandrum</name>
    <name type="common">Mycoparasitic fungus</name>
    <dbReference type="NCBI Taxonomy" id="41045"/>
    <lineage>
        <taxon>Eukaryota</taxon>
        <taxon>Sar</taxon>
        <taxon>Stramenopiles</taxon>
        <taxon>Oomycota</taxon>
        <taxon>Peronosporomycetes</taxon>
        <taxon>Pythiales</taxon>
        <taxon>Pythiaceae</taxon>
        <taxon>Pythium</taxon>
    </lineage>
</organism>
<feature type="coiled-coil region" evidence="1">
    <location>
        <begin position="60"/>
        <end position="129"/>
    </location>
</feature>
<reference evidence="3" key="1">
    <citation type="submission" date="2019-03" db="EMBL/GenBank/DDBJ databases">
        <title>Long read genome sequence of the mycoparasitic Pythium oligandrum ATCC 38472 isolated from sugarbeet rhizosphere.</title>
        <authorList>
            <person name="Gaulin E."/>
        </authorList>
    </citation>
    <scope>NUCLEOTIDE SEQUENCE</scope>
    <source>
        <strain evidence="3">ATCC 38472_TT</strain>
    </source>
</reference>
<evidence type="ECO:0000256" key="1">
    <source>
        <dbReference type="SAM" id="Coils"/>
    </source>
</evidence>
<evidence type="ECO:0000313" key="3">
    <source>
        <dbReference type="EMBL" id="TMW68706.1"/>
    </source>
</evidence>
<evidence type="ECO:0000256" key="2">
    <source>
        <dbReference type="SAM" id="MobiDB-lite"/>
    </source>
</evidence>
<dbReference type="Proteomes" id="UP000794436">
    <property type="component" value="Unassembled WGS sequence"/>
</dbReference>
<dbReference type="SUPFAM" id="SSF90257">
    <property type="entry name" value="Myosin rod fragments"/>
    <property type="match status" value="1"/>
</dbReference>
<keyword evidence="1" id="KW-0175">Coiled coil</keyword>
<accession>A0A8K1CRW9</accession>
<feature type="coiled-coil region" evidence="1">
    <location>
        <begin position="289"/>
        <end position="334"/>
    </location>
</feature>
<feature type="region of interest" description="Disordered" evidence="2">
    <location>
        <begin position="491"/>
        <end position="551"/>
    </location>
</feature>
<gene>
    <name evidence="3" type="ORF">Poli38472_006174</name>
</gene>
<dbReference type="AlphaFoldDB" id="A0A8K1CRW9"/>
<dbReference type="Gene3D" id="1.10.287.950">
    <property type="entry name" value="Methyl-accepting chemotaxis protein"/>
    <property type="match status" value="1"/>
</dbReference>
<protein>
    <submittedName>
        <fullName evidence="3">Uncharacterized protein</fullName>
    </submittedName>
</protein>